<dbReference type="EMBL" id="BLLK01000045">
    <property type="protein sequence ID" value="GFH51351.1"/>
    <property type="molecule type" value="Genomic_DNA"/>
</dbReference>
<organism evidence="1 2">
    <name type="scientific">Chaetoceros tenuissimus</name>
    <dbReference type="NCBI Taxonomy" id="426638"/>
    <lineage>
        <taxon>Eukaryota</taxon>
        <taxon>Sar</taxon>
        <taxon>Stramenopiles</taxon>
        <taxon>Ochrophyta</taxon>
        <taxon>Bacillariophyta</taxon>
        <taxon>Coscinodiscophyceae</taxon>
        <taxon>Chaetocerotophycidae</taxon>
        <taxon>Chaetocerotales</taxon>
        <taxon>Chaetocerotaceae</taxon>
        <taxon>Chaetoceros</taxon>
    </lineage>
</organism>
<dbReference type="Proteomes" id="UP001054902">
    <property type="component" value="Unassembled WGS sequence"/>
</dbReference>
<protein>
    <submittedName>
        <fullName evidence="1">Uncharacterized protein</fullName>
    </submittedName>
</protein>
<sequence>MLRSILNSRAVGAQRRFLSADAKAAPAPVVVKKGGGFFSRVSSFLVGAGFSALASQYYIYQELVAGNDIILKKQKDLENRLSKLEKK</sequence>
<reference evidence="1 2" key="1">
    <citation type="journal article" date="2021" name="Sci. Rep.">
        <title>The genome of the diatom Chaetoceros tenuissimus carries an ancient integrated fragment of an extant virus.</title>
        <authorList>
            <person name="Hongo Y."/>
            <person name="Kimura K."/>
            <person name="Takaki Y."/>
            <person name="Yoshida Y."/>
            <person name="Baba S."/>
            <person name="Kobayashi G."/>
            <person name="Nagasaki K."/>
            <person name="Hano T."/>
            <person name="Tomaru Y."/>
        </authorList>
    </citation>
    <scope>NUCLEOTIDE SEQUENCE [LARGE SCALE GENOMIC DNA]</scope>
    <source>
        <strain evidence="1 2">NIES-3715</strain>
    </source>
</reference>
<gene>
    <name evidence="1" type="ORF">CTEN210_07827</name>
</gene>
<evidence type="ECO:0000313" key="1">
    <source>
        <dbReference type="EMBL" id="GFH51351.1"/>
    </source>
</evidence>
<accession>A0AAD3CUF1</accession>
<dbReference type="AlphaFoldDB" id="A0AAD3CUF1"/>
<name>A0AAD3CUF1_9STRA</name>
<proteinExistence type="predicted"/>
<keyword evidence="2" id="KW-1185">Reference proteome</keyword>
<evidence type="ECO:0000313" key="2">
    <source>
        <dbReference type="Proteomes" id="UP001054902"/>
    </source>
</evidence>
<comment type="caution">
    <text evidence="1">The sequence shown here is derived from an EMBL/GenBank/DDBJ whole genome shotgun (WGS) entry which is preliminary data.</text>
</comment>